<comment type="caution">
    <text evidence="1">The sequence shown here is derived from an EMBL/GenBank/DDBJ whole genome shotgun (WGS) entry which is preliminary data.</text>
</comment>
<proteinExistence type="predicted"/>
<accession>A0A0F9ECL4</accession>
<gene>
    <name evidence="1" type="ORF">LCGC14_2092160</name>
</gene>
<sequence length="61" mass="6715">MFTPPVEDAATRCHACPVASENGTGVAPADGRLYWGRFGKSYGAPLFTLLNIYPIQFRRII</sequence>
<reference evidence="1" key="1">
    <citation type="journal article" date="2015" name="Nature">
        <title>Complex archaea that bridge the gap between prokaryotes and eukaryotes.</title>
        <authorList>
            <person name="Spang A."/>
            <person name="Saw J.H."/>
            <person name="Jorgensen S.L."/>
            <person name="Zaremba-Niedzwiedzka K."/>
            <person name="Martijn J."/>
            <person name="Lind A.E."/>
            <person name="van Eijk R."/>
            <person name="Schleper C."/>
            <person name="Guy L."/>
            <person name="Ettema T.J."/>
        </authorList>
    </citation>
    <scope>NUCLEOTIDE SEQUENCE</scope>
</reference>
<evidence type="ECO:0000313" key="1">
    <source>
        <dbReference type="EMBL" id="KKL71714.1"/>
    </source>
</evidence>
<name>A0A0F9ECL4_9ZZZZ</name>
<organism evidence="1">
    <name type="scientific">marine sediment metagenome</name>
    <dbReference type="NCBI Taxonomy" id="412755"/>
    <lineage>
        <taxon>unclassified sequences</taxon>
        <taxon>metagenomes</taxon>
        <taxon>ecological metagenomes</taxon>
    </lineage>
</organism>
<protein>
    <submittedName>
        <fullName evidence="1">Uncharacterized protein</fullName>
    </submittedName>
</protein>
<dbReference type="AlphaFoldDB" id="A0A0F9ECL4"/>
<dbReference type="EMBL" id="LAZR01025505">
    <property type="protein sequence ID" value="KKL71714.1"/>
    <property type="molecule type" value="Genomic_DNA"/>
</dbReference>